<accession>A0A226D3T5</accession>
<feature type="non-terminal residue" evidence="1">
    <location>
        <position position="1"/>
    </location>
</feature>
<keyword evidence="2" id="KW-1185">Reference proteome</keyword>
<comment type="caution">
    <text evidence="1">The sequence shown here is derived from an EMBL/GenBank/DDBJ whole genome shotgun (WGS) entry which is preliminary data.</text>
</comment>
<evidence type="ECO:0000313" key="1">
    <source>
        <dbReference type="EMBL" id="OXA39417.1"/>
    </source>
</evidence>
<name>A0A226D3T5_FOLCA</name>
<reference evidence="1 2" key="1">
    <citation type="submission" date="2015-12" db="EMBL/GenBank/DDBJ databases">
        <title>The genome of Folsomia candida.</title>
        <authorList>
            <person name="Faddeeva A."/>
            <person name="Derks M.F."/>
            <person name="Anvar Y."/>
            <person name="Smit S."/>
            <person name="Van Straalen N."/>
            <person name="Roelofs D."/>
        </authorList>
    </citation>
    <scope>NUCLEOTIDE SEQUENCE [LARGE SCALE GENOMIC DNA]</scope>
    <source>
        <strain evidence="1 2">VU population</strain>
        <tissue evidence="1">Whole body</tissue>
    </source>
</reference>
<dbReference type="Proteomes" id="UP000198287">
    <property type="component" value="Unassembled WGS sequence"/>
</dbReference>
<proteinExistence type="predicted"/>
<sequence>IFNILATSAVLLAKTIMPKRAAKMTHVDVGIPQQTATASLLVKGMQTVVSNSLTTQQFSAMTKFVGNLAEITLQISAGKYLFAYAKTIRKHVEQMPIVPAQQEV</sequence>
<dbReference type="AlphaFoldDB" id="A0A226D3T5"/>
<dbReference type="EMBL" id="LNIX01000039">
    <property type="protein sequence ID" value="OXA39417.1"/>
    <property type="molecule type" value="Genomic_DNA"/>
</dbReference>
<evidence type="ECO:0000313" key="2">
    <source>
        <dbReference type="Proteomes" id="UP000198287"/>
    </source>
</evidence>
<protein>
    <submittedName>
        <fullName evidence="1">Uncharacterized protein</fullName>
    </submittedName>
</protein>
<organism evidence="1 2">
    <name type="scientific">Folsomia candida</name>
    <name type="common">Springtail</name>
    <dbReference type="NCBI Taxonomy" id="158441"/>
    <lineage>
        <taxon>Eukaryota</taxon>
        <taxon>Metazoa</taxon>
        <taxon>Ecdysozoa</taxon>
        <taxon>Arthropoda</taxon>
        <taxon>Hexapoda</taxon>
        <taxon>Collembola</taxon>
        <taxon>Entomobryomorpha</taxon>
        <taxon>Isotomoidea</taxon>
        <taxon>Isotomidae</taxon>
        <taxon>Proisotominae</taxon>
        <taxon>Folsomia</taxon>
    </lineage>
</organism>
<gene>
    <name evidence="1" type="ORF">Fcan01_25955</name>
</gene>